<dbReference type="GO" id="GO:0003677">
    <property type="term" value="F:DNA binding"/>
    <property type="evidence" value="ECO:0007669"/>
    <property type="project" value="UniProtKB-KW"/>
</dbReference>
<dbReference type="HOGENOM" id="CLU_110881_2_1_2"/>
<dbReference type="InterPro" id="IPR048970">
    <property type="entry name" value="OB_Ssb-like"/>
</dbReference>
<proteinExistence type="predicted"/>
<dbReference type="Proteomes" id="UP000000346">
    <property type="component" value="Chromosome"/>
</dbReference>
<dbReference type="AlphaFoldDB" id="D9Q1H9"/>
<dbReference type="PANTHER" id="PTHR31472">
    <property type="entry name" value="OS05G0244600 PROTEIN"/>
    <property type="match status" value="1"/>
</dbReference>
<organism evidence="3 4">
    <name type="scientific">Acidilobus saccharovorans (strain DSM 16705 / JCM 18335 / VKM B-2471 / 345-15)</name>
    <dbReference type="NCBI Taxonomy" id="666510"/>
    <lineage>
        <taxon>Archaea</taxon>
        <taxon>Thermoproteota</taxon>
        <taxon>Thermoprotei</taxon>
        <taxon>Acidilobales</taxon>
        <taxon>Acidilobaceae</taxon>
        <taxon>Acidilobus</taxon>
    </lineage>
</organism>
<evidence type="ECO:0000313" key="3">
    <source>
        <dbReference type="EMBL" id="ADL19167.1"/>
    </source>
</evidence>
<dbReference type="InterPro" id="IPR012340">
    <property type="entry name" value="NA-bd_OB-fold"/>
</dbReference>
<name>D9Q1H9_ACIS3</name>
<evidence type="ECO:0000256" key="1">
    <source>
        <dbReference type="SAM" id="MobiDB-lite"/>
    </source>
</evidence>
<feature type="compositionally biased region" description="Basic residues" evidence="1">
    <location>
        <begin position="119"/>
        <end position="129"/>
    </location>
</feature>
<dbReference type="Pfam" id="PF21473">
    <property type="entry name" value="OB_Ssb-like"/>
    <property type="match status" value="1"/>
</dbReference>
<dbReference type="CDD" id="cd04491">
    <property type="entry name" value="SoSSB_OBF"/>
    <property type="match status" value="1"/>
</dbReference>
<sequence>MQVKDLAPGVNVDSLTVKVVKVEEPRSVSGRDGSTHRVADALVGDESGSILMTLWDRNIDSVRPGAVITVRNGFVGTFKGHMRLNLGRGGTLSESDAQIENVNTSNNLSDKVVEDAPPRRRGFGRSRRF</sequence>
<dbReference type="EMBL" id="CP001742">
    <property type="protein sequence ID" value="ADL19167.1"/>
    <property type="molecule type" value="Genomic_DNA"/>
</dbReference>
<keyword evidence="4" id="KW-1185">Reference proteome</keyword>
<dbReference type="PANTHER" id="PTHR31472:SF5">
    <property type="entry name" value="OS05G0244600 PROTEIN"/>
    <property type="match status" value="1"/>
</dbReference>
<dbReference type="SUPFAM" id="SSF50249">
    <property type="entry name" value="Nucleic acid-binding proteins"/>
    <property type="match status" value="1"/>
</dbReference>
<evidence type="ECO:0000313" key="4">
    <source>
        <dbReference type="Proteomes" id="UP000000346"/>
    </source>
</evidence>
<keyword evidence="3" id="KW-0238">DNA-binding</keyword>
<dbReference type="eggNOG" id="arCOG01510">
    <property type="taxonomic scope" value="Archaea"/>
</dbReference>
<dbReference type="STRING" id="666510.ASAC_0761"/>
<dbReference type="RefSeq" id="WP_013266679.1">
    <property type="nucleotide sequence ID" value="NC_014374.1"/>
</dbReference>
<feature type="compositionally biased region" description="Polar residues" evidence="1">
    <location>
        <begin position="99"/>
        <end position="109"/>
    </location>
</feature>
<dbReference type="InParanoid" id="D9Q1H9"/>
<gene>
    <name evidence="3" type="ordered locus">ASAC_0761</name>
</gene>
<reference evidence="3 4" key="1">
    <citation type="journal article" date="2010" name="Appl. Environ. Microbiol.">
        <title>The genome sequence of the crenarchaeon Acidilobus saccharovorans supports a new order, Acidilobales, and suggests an important ecological role in terrestrial acidic hot springs.</title>
        <authorList>
            <person name="Mardanov A.V."/>
            <person name="Svetlitchnyi V.A."/>
            <person name="Beletsky A.V."/>
            <person name="Prokofeva M.I."/>
            <person name="Bonch-Osmolovskaya E.A."/>
            <person name="Ravin N.V."/>
            <person name="Skryabin K.G."/>
        </authorList>
    </citation>
    <scope>NUCLEOTIDE SEQUENCE [LARGE SCALE GENOMIC DNA]</scope>
    <source>
        <strain evidence="4">DSM 16705 / JCM 18335 / VKM B-2471 / 345-15</strain>
    </source>
</reference>
<feature type="domain" description="Single-stranded DNA binding protein Ssb-like OB fold" evidence="2">
    <location>
        <begin position="6"/>
        <end position="92"/>
    </location>
</feature>
<protein>
    <submittedName>
        <fullName evidence="3">Single-strand DNA-binding protein</fullName>
    </submittedName>
</protein>
<feature type="region of interest" description="Disordered" evidence="1">
    <location>
        <begin position="99"/>
        <end position="129"/>
    </location>
</feature>
<accession>D9Q1H9</accession>
<dbReference type="Gene3D" id="2.40.50.140">
    <property type="entry name" value="Nucleic acid-binding proteins"/>
    <property type="match status" value="1"/>
</dbReference>
<dbReference type="GeneID" id="9498996"/>
<evidence type="ECO:0000259" key="2">
    <source>
        <dbReference type="Pfam" id="PF21473"/>
    </source>
</evidence>
<dbReference type="KEGG" id="asc:ASAC_0761"/>